<dbReference type="AlphaFoldDB" id="A0A926DFC1"/>
<evidence type="ECO:0000259" key="3">
    <source>
        <dbReference type="Pfam" id="PF02638"/>
    </source>
</evidence>
<feature type="signal peptide" evidence="2">
    <location>
        <begin position="1"/>
        <end position="21"/>
    </location>
</feature>
<dbReference type="PANTHER" id="PTHR43405:SF1">
    <property type="entry name" value="GLYCOSYL HYDROLASE DIGH"/>
    <property type="match status" value="1"/>
</dbReference>
<keyword evidence="5" id="KW-1185">Reference proteome</keyword>
<dbReference type="InterPro" id="IPR003790">
    <property type="entry name" value="GHL10"/>
</dbReference>
<dbReference type="EMBL" id="JACRSP010000002">
    <property type="protein sequence ID" value="MBC8536249.1"/>
    <property type="molecule type" value="Genomic_DNA"/>
</dbReference>
<dbReference type="Pfam" id="PF02638">
    <property type="entry name" value="GHL10"/>
    <property type="match status" value="2"/>
</dbReference>
<dbReference type="RefSeq" id="WP_249300007.1">
    <property type="nucleotide sequence ID" value="NZ_JACRSP010000002.1"/>
</dbReference>
<dbReference type="Gene3D" id="3.20.20.80">
    <property type="entry name" value="Glycosidases"/>
    <property type="match status" value="1"/>
</dbReference>
<gene>
    <name evidence="4" type="ORF">H8695_06025</name>
</gene>
<sequence>MKRLIAALLAVTLLLSGCAMRPNVLDGQMRGVWISYLEYGRILTGKTEQEFTESISQMFARLSEEGYNTAVVQVRSHGDAYYPSELYPWSKYVTGTVGVDPGFDPLAIMVQQAHLAGLSLQAWINPYRLMRDEELALVSQDYAVARWFGESEYMVKEGEYWYLNPGSPAVQELIFTGVQELVTNYAVDGVQIDDYFYVPTAAAFGHTETQARSYTSQMVRGIYDTIKNVDESLLFGVSPAGNYTDVPVSDLTQLTDLVTWCTTPGYMDYVAPQIYWGFEDENAPFEQVLRRWEELCAGGPVALVVGLAAYKFPTGGEIERQIERVESSPVARGYLIFRYDDWFPPSE</sequence>
<evidence type="ECO:0000256" key="1">
    <source>
        <dbReference type="ARBA" id="ARBA00022729"/>
    </source>
</evidence>
<feature type="domain" description="Glycosyl hydrolase-like 10" evidence="3">
    <location>
        <begin position="28"/>
        <end position="211"/>
    </location>
</feature>
<dbReference type="InterPro" id="IPR017853">
    <property type="entry name" value="GH"/>
</dbReference>
<dbReference type="SUPFAM" id="SSF51445">
    <property type="entry name" value="(Trans)glycosidases"/>
    <property type="match status" value="1"/>
</dbReference>
<evidence type="ECO:0000313" key="5">
    <source>
        <dbReference type="Proteomes" id="UP000620366"/>
    </source>
</evidence>
<accession>A0A926DFC1</accession>
<comment type="caution">
    <text evidence="4">The sequence shown here is derived from an EMBL/GenBank/DDBJ whole genome shotgun (WGS) entry which is preliminary data.</text>
</comment>
<dbReference type="PROSITE" id="PS51257">
    <property type="entry name" value="PROKAR_LIPOPROTEIN"/>
    <property type="match status" value="1"/>
</dbReference>
<dbReference type="Proteomes" id="UP000620366">
    <property type="component" value="Unassembled WGS sequence"/>
</dbReference>
<proteinExistence type="predicted"/>
<feature type="domain" description="Glycosyl hydrolase-like 10" evidence="3">
    <location>
        <begin position="214"/>
        <end position="319"/>
    </location>
</feature>
<dbReference type="InterPro" id="IPR052177">
    <property type="entry name" value="Divisome_Glycosyl_Hydrolase"/>
</dbReference>
<evidence type="ECO:0000313" key="4">
    <source>
        <dbReference type="EMBL" id="MBC8536249.1"/>
    </source>
</evidence>
<evidence type="ECO:0000256" key="2">
    <source>
        <dbReference type="SAM" id="SignalP"/>
    </source>
</evidence>
<organism evidence="4 5">
    <name type="scientific">Feifania hominis</name>
    <dbReference type="NCBI Taxonomy" id="2763660"/>
    <lineage>
        <taxon>Bacteria</taxon>
        <taxon>Bacillati</taxon>
        <taxon>Bacillota</taxon>
        <taxon>Clostridia</taxon>
        <taxon>Eubacteriales</taxon>
        <taxon>Feifaniaceae</taxon>
        <taxon>Feifania</taxon>
    </lineage>
</organism>
<reference evidence="4" key="1">
    <citation type="submission" date="2020-08" db="EMBL/GenBank/DDBJ databases">
        <title>Genome public.</title>
        <authorList>
            <person name="Liu C."/>
            <person name="Sun Q."/>
        </authorList>
    </citation>
    <scope>NUCLEOTIDE SEQUENCE</scope>
    <source>
        <strain evidence="4">BX7</strain>
    </source>
</reference>
<name>A0A926DFC1_9FIRM</name>
<dbReference type="PANTHER" id="PTHR43405">
    <property type="entry name" value="GLYCOSYL HYDROLASE DIGH"/>
    <property type="match status" value="1"/>
</dbReference>
<feature type="chain" id="PRO_5037065810" evidence="2">
    <location>
        <begin position="22"/>
        <end position="347"/>
    </location>
</feature>
<protein>
    <submittedName>
        <fullName evidence="4">Family 10 glycosylhydrolase</fullName>
    </submittedName>
</protein>
<keyword evidence="1 2" id="KW-0732">Signal</keyword>